<gene>
    <name evidence="2" type="ORF">H6F44_13110</name>
</gene>
<keyword evidence="1" id="KW-1133">Transmembrane helix</keyword>
<accession>A0A926UTH8</accession>
<dbReference type="RefSeq" id="WP_190351410.1">
    <property type="nucleotide sequence ID" value="NZ_JACJPY010000040.1"/>
</dbReference>
<dbReference type="Proteomes" id="UP000631421">
    <property type="component" value="Unassembled WGS sequence"/>
</dbReference>
<reference evidence="2" key="2">
    <citation type="submission" date="2020-08" db="EMBL/GenBank/DDBJ databases">
        <authorList>
            <person name="Chen M."/>
            <person name="Teng W."/>
            <person name="Zhao L."/>
            <person name="Hu C."/>
            <person name="Zhou Y."/>
            <person name="Han B."/>
            <person name="Song L."/>
            <person name="Shu W."/>
        </authorList>
    </citation>
    <scope>NUCLEOTIDE SEQUENCE</scope>
    <source>
        <strain evidence="2">FACHB-1277</strain>
    </source>
</reference>
<evidence type="ECO:0000313" key="2">
    <source>
        <dbReference type="EMBL" id="MBD2151050.1"/>
    </source>
</evidence>
<feature type="transmembrane region" description="Helical" evidence="1">
    <location>
        <begin position="20"/>
        <end position="42"/>
    </location>
</feature>
<keyword evidence="1" id="KW-0812">Transmembrane</keyword>
<name>A0A926UTH8_9CYAN</name>
<evidence type="ECO:0000313" key="3">
    <source>
        <dbReference type="Proteomes" id="UP000631421"/>
    </source>
</evidence>
<evidence type="ECO:0000256" key="1">
    <source>
        <dbReference type="SAM" id="Phobius"/>
    </source>
</evidence>
<dbReference type="EMBL" id="JACJPY010000040">
    <property type="protein sequence ID" value="MBD2151050.1"/>
    <property type="molecule type" value="Genomic_DNA"/>
</dbReference>
<sequence length="128" mass="14247">MKYYRFGTFDNGMPNGSGDRWAGVRFWLTTLFIFWAIGAIGLGWIVKSLFILIGLLLALPIAAFIGLQWWATSKILTAECPICSHTFTATKGSQFNCPSCGEPLETHNNQFKRITPPGTIDIDVQVMD</sequence>
<comment type="caution">
    <text evidence="2">The sequence shown here is derived from an EMBL/GenBank/DDBJ whole genome shotgun (WGS) entry which is preliminary data.</text>
</comment>
<dbReference type="AlphaFoldDB" id="A0A926UTH8"/>
<reference evidence="2" key="1">
    <citation type="journal article" date="2015" name="ISME J.">
        <title>Draft Genome Sequence of Streptomyces incarnatus NRRL8089, which Produces the Nucleoside Antibiotic Sinefungin.</title>
        <authorList>
            <person name="Oshima K."/>
            <person name="Hattori M."/>
            <person name="Shimizu H."/>
            <person name="Fukuda K."/>
            <person name="Nemoto M."/>
            <person name="Inagaki K."/>
            <person name="Tamura T."/>
        </authorList>
    </citation>
    <scope>NUCLEOTIDE SEQUENCE</scope>
    <source>
        <strain evidence="2">FACHB-1277</strain>
    </source>
</reference>
<protein>
    <submittedName>
        <fullName evidence="2">Uncharacterized protein</fullName>
    </submittedName>
</protein>
<organism evidence="2 3">
    <name type="scientific">Pseudanabaena cinerea FACHB-1277</name>
    <dbReference type="NCBI Taxonomy" id="2949581"/>
    <lineage>
        <taxon>Bacteria</taxon>
        <taxon>Bacillati</taxon>
        <taxon>Cyanobacteriota</taxon>
        <taxon>Cyanophyceae</taxon>
        <taxon>Pseudanabaenales</taxon>
        <taxon>Pseudanabaenaceae</taxon>
        <taxon>Pseudanabaena</taxon>
        <taxon>Pseudanabaena cinerea</taxon>
    </lineage>
</organism>
<keyword evidence="1" id="KW-0472">Membrane</keyword>
<keyword evidence="3" id="KW-1185">Reference proteome</keyword>
<feature type="transmembrane region" description="Helical" evidence="1">
    <location>
        <begin position="49"/>
        <end position="71"/>
    </location>
</feature>
<proteinExistence type="predicted"/>